<evidence type="ECO:0000313" key="2">
    <source>
        <dbReference type="EMBL" id="MQR00236.1"/>
    </source>
</evidence>
<accession>A0A843YUC4</accession>
<gene>
    <name evidence="2" type="ORF">GEV47_06035</name>
</gene>
<dbReference type="OrthoDB" id="9828717at2"/>
<feature type="chain" id="PRO_5032834050" evidence="1">
    <location>
        <begin position="24"/>
        <end position="128"/>
    </location>
</feature>
<keyword evidence="3" id="KW-1185">Reference proteome</keyword>
<evidence type="ECO:0000256" key="1">
    <source>
        <dbReference type="SAM" id="SignalP"/>
    </source>
</evidence>
<dbReference type="AlphaFoldDB" id="A0A843YUC4"/>
<protein>
    <submittedName>
        <fullName evidence="2">Uncharacterized protein</fullName>
    </submittedName>
</protein>
<reference evidence="2 3" key="1">
    <citation type="submission" date="2019-10" db="EMBL/GenBank/DDBJ databases">
        <title>Glaciimonas soli sp. nov., a psychrophilic bacterium isolated from the forest soil of a high elevation mountain in Taiwan.</title>
        <authorList>
            <person name="Wang L.-T."/>
            <person name="Shieh W.Y."/>
        </authorList>
    </citation>
    <scope>NUCLEOTIDE SEQUENCE [LARGE SCALE GENOMIC DNA]</scope>
    <source>
        <strain evidence="2 3">GS1</strain>
    </source>
</reference>
<proteinExistence type="predicted"/>
<dbReference type="Proteomes" id="UP000451565">
    <property type="component" value="Unassembled WGS sequence"/>
</dbReference>
<evidence type="ECO:0000313" key="3">
    <source>
        <dbReference type="Proteomes" id="UP000451565"/>
    </source>
</evidence>
<comment type="caution">
    <text evidence="2">The sequence shown here is derived from an EMBL/GenBank/DDBJ whole genome shotgun (WGS) entry which is preliminary data.</text>
</comment>
<dbReference type="RefSeq" id="WP_153233852.1">
    <property type="nucleotide sequence ID" value="NZ_WINI01000002.1"/>
</dbReference>
<name>A0A843YUC4_9BURK</name>
<organism evidence="2 3">
    <name type="scientific">Glaciimonas soli</name>
    <dbReference type="NCBI Taxonomy" id="2590999"/>
    <lineage>
        <taxon>Bacteria</taxon>
        <taxon>Pseudomonadati</taxon>
        <taxon>Pseudomonadota</taxon>
        <taxon>Betaproteobacteria</taxon>
        <taxon>Burkholderiales</taxon>
        <taxon>Oxalobacteraceae</taxon>
        <taxon>Glaciimonas</taxon>
    </lineage>
</organism>
<feature type="signal peptide" evidence="1">
    <location>
        <begin position="1"/>
        <end position="23"/>
    </location>
</feature>
<dbReference type="EMBL" id="WINI01000002">
    <property type="protein sequence ID" value="MQR00236.1"/>
    <property type="molecule type" value="Genomic_DNA"/>
</dbReference>
<sequence length="128" mass="13991">MIQRVTKIVVLLSTIGLAIPAQAQAIPSACEQWFKAVEICTQSAINMYERVDIKTAKDLRQSFKVLQSARSKVRKAIVRIGEDAVAERCTKSEFINGMNNALSAVTVPLIFSNALDAKCQGSINSIVH</sequence>
<keyword evidence="1" id="KW-0732">Signal</keyword>